<dbReference type="Gene3D" id="2.170.130.10">
    <property type="entry name" value="TonB-dependent receptor, plug domain"/>
    <property type="match status" value="1"/>
</dbReference>
<evidence type="ECO:0000256" key="7">
    <source>
        <dbReference type="PROSITE-ProRule" id="PRU01360"/>
    </source>
</evidence>
<keyword evidence="5 7" id="KW-0472">Membrane</keyword>
<dbReference type="InterPro" id="IPR012910">
    <property type="entry name" value="Plug_dom"/>
</dbReference>
<dbReference type="EMBL" id="JBEXAC010000001">
    <property type="protein sequence ID" value="MET6997535.1"/>
    <property type="molecule type" value="Genomic_DNA"/>
</dbReference>
<evidence type="ECO:0000256" key="4">
    <source>
        <dbReference type="ARBA" id="ARBA00022692"/>
    </source>
</evidence>
<evidence type="ECO:0000313" key="10">
    <source>
        <dbReference type="EMBL" id="MET6997535.1"/>
    </source>
</evidence>
<dbReference type="PROSITE" id="PS52016">
    <property type="entry name" value="TONB_DEPENDENT_REC_3"/>
    <property type="match status" value="1"/>
</dbReference>
<evidence type="ECO:0000256" key="3">
    <source>
        <dbReference type="ARBA" id="ARBA00022452"/>
    </source>
</evidence>
<organism evidence="10 11">
    <name type="scientific">Chitinophaga defluvii</name>
    <dbReference type="NCBI Taxonomy" id="3163343"/>
    <lineage>
        <taxon>Bacteria</taxon>
        <taxon>Pseudomonadati</taxon>
        <taxon>Bacteroidota</taxon>
        <taxon>Chitinophagia</taxon>
        <taxon>Chitinophagales</taxon>
        <taxon>Chitinophagaceae</taxon>
        <taxon>Chitinophaga</taxon>
    </lineage>
</organism>
<proteinExistence type="inferred from homology"/>
<keyword evidence="6 7" id="KW-0998">Cell outer membrane</keyword>
<dbReference type="Proteomes" id="UP001549749">
    <property type="component" value="Unassembled WGS sequence"/>
</dbReference>
<dbReference type="InterPro" id="IPR037066">
    <property type="entry name" value="Plug_dom_sf"/>
</dbReference>
<dbReference type="NCBIfam" id="TIGR04057">
    <property type="entry name" value="SusC_RagA_signa"/>
    <property type="match status" value="1"/>
</dbReference>
<accession>A0ABV2T582</accession>
<dbReference type="InterPro" id="IPR023997">
    <property type="entry name" value="TonB-dep_OMP_SusC/RagA_CS"/>
</dbReference>
<comment type="subcellular location">
    <subcellularLocation>
        <location evidence="1 7">Cell outer membrane</location>
        <topology evidence="1 7">Multi-pass membrane protein</topology>
    </subcellularLocation>
</comment>
<evidence type="ECO:0000256" key="2">
    <source>
        <dbReference type="ARBA" id="ARBA00022448"/>
    </source>
</evidence>
<dbReference type="SUPFAM" id="SSF49464">
    <property type="entry name" value="Carboxypeptidase regulatory domain-like"/>
    <property type="match status" value="1"/>
</dbReference>
<dbReference type="SUPFAM" id="SSF56935">
    <property type="entry name" value="Porins"/>
    <property type="match status" value="1"/>
</dbReference>
<sequence>MKKAVPLYVPERLLKLLLLLLFCGISHQAMSQSPPKIYSFNWNNTPLSTVFRQIESAADVHFSYNPAGVKEDRPVKLKVKNQHLEAVVEQLCQEINTRYRISDNIIMIQSQKSNTTPLQEVTAAFRLDGRILNEKNEPVPGVSIHNQQNRKSVLSREDGTFNIEANTGDVIAFTILGYEPKTIIASASNTTVIVVLKEKVTDLGTVVVTALGIKRESRALGYAYGEVKGDDLKKAREPNVINSLAGKVPGLIINSTAGGPAGSSRVIIRGNTEITGNNQPLYVVDGVPIDNSNYGQVSGEKYASGFDFGDAISAINPDDIETISVLKGPSASALYGSRASHGVIMITTKKGSTKKTLGIEVNSTASIEQQLTRYDDYQYEYGQGVGQNIPMTPDQARVNLFSNFGGRLDPNLMVMGFDGVKRPYALVKNNIENFFRTGSTFTNTVSLTNATDNTAFRLSISDMRNNDIVPKSYMNRNTFNFTSNSKFGKKLTVDAKMMYMREFVNNRPALADDAGNIGNNFVGLANNVDQAIFATGYKRPNGDYVDWGGGEYRINPYWVINEMRNTTKKDRLMGSLVANYQFADWISLQGRASTDITFFDYRKFSPRSTPGSLTGRIEGIEQQFRTTEADLLLSLQKQFTPSWYAAARLGGSISYRKNPGTLQQATDMTVTDIVSFNSFKDKIIRELPPMEKQINSFYGLFSLAYKNYVYLDASIRRDATSTLPQKNNTYWYPSLSGSFILTDAFPIKSSTLSYAKLRASAAEVGSDTDPYTQGIYYDLYEFPFNGTSAGKIATNVLPNKDLMPTRTRSFEVGTEIKLLNNAIGLDVTYYTQNSRDQINYVPAPNSSGYPQRVVNAGVIQNNGWEIGITTTPVKSKDFRWDLNVNFARNKNRVLSLAEGIPFLTLSDARWLGVSVVAQPDAAYGAILGYDYLKDPHGNIILDAVTLNPKASDERRVMGKGTWNWTGGITTTLSYKNFTLNAVVDIKQGADIFSMTNLFAVLRGSQQSTLEGRQEWIKSEEERQAARKTLEEWKAMGKTQGYVPQGVVEGKDADGKTIYTPNTTAVDPAAYWSRFYGDNKGIITPFLFDASYIKMREIMLTYSLPKGLLHKARIADMSLSIVSRNPFILYKKLPNVDPDSNYNNGNGQGLEYGSLPSRRSWGVNLNFRF</sequence>
<evidence type="ECO:0000259" key="9">
    <source>
        <dbReference type="Pfam" id="PF16344"/>
    </source>
</evidence>
<comment type="caution">
    <text evidence="10">The sequence shown here is derived from an EMBL/GenBank/DDBJ whole genome shotgun (WGS) entry which is preliminary data.</text>
</comment>
<dbReference type="Gene3D" id="2.40.170.20">
    <property type="entry name" value="TonB-dependent receptor, beta-barrel domain"/>
    <property type="match status" value="1"/>
</dbReference>
<evidence type="ECO:0000259" key="8">
    <source>
        <dbReference type="Pfam" id="PF07715"/>
    </source>
</evidence>
<keyword evidence="4 7" id="KW-0812">Transmembrane</keyword>
<keyword evidence="11" id="KW-1185">Reference proteome</keyword>
<dbReference type="Pfam" id="PF13715">
    <property type="entry name" value="CarbopepD_reg_2"/>
    <property type="match status" value="1"/>
</dbReference>
<evidence type="ECO:0000313" key="11">
    <source>
        <dbReference type="Proteomes" id="UP001549749"/>
    </source>
</evidence>
<dbReference type="RefSeq" id="WP_354660170.1">
    <property type="nucleotide sequence ID" value="NZ_JBEXAC010000001.1"/>
</dbReference>
<feature type="domain" description="Protein FecR C-terminal" evidence="9">
    <location>
        <begin position="40"/>
        <end position="108"/>
    </location>
</feature>
<evidence type="ECO:0000256" key="1">
    <source>
        <dbReference type="ARBA" id="ARBA00004571"/>
    </source>
</evidence>
<feature type="domain" description="TonB-dependent receptor plug" evidence="8">
    <location>
        <begin position="227"/>
        <end position="343"/>
    </location>
</feature>
<dbReference type="InterPro" id="IPR032508">
    <property type="entry name" value="FecR_C"/>
</dbReference>
<comment type="similarity">
    <text evidence="7">Belongs to the TonB-dependent receptor family.</text>
</comment>
<name>A0ABV2T582_9BACT</name>
<dbReference type="Pfam" id="PF07715">
    <property type="entry name" value="Plug"/>
    <property type="match status" value="1"/>
</dbReference>
<dbReference type="InterPro" id="IPR036942">
    <property type="entry name" value="Beta-barrel_TonB_sf"/>
</dbReference>
<evidence type="ECO:0000256" key="6">
    <source>
        <dbReference type="ARBA" id="ARBA00023237"/>
    </source>
</evidence>
<dbReference type="Gene3D" id="3.55.50.30">
    <property type="match status" value="1"/>
</dbReference>
<protein>
    <submittedName>
        <fullName evidence="10">SusC/RagA family TonB-linked outer membrane protein</fullName>
    </submittedName>
</protein>
<reference evidence="10 11" key="1">
    <citation type="submission" date="2024-06" db="EMBL/GenBank/DDBJ databases">
        <title>Chitinophaga defluvii sp. nov., isolated from municipal sewage.</title>
        <authorList>
            <person name="Zhang L."/>
        </authorList>
    </citation>
    <scope>NUCLEOTIDE SEQUENCE [LARGE SCALE GENOMIC DNA]</scope>
    <source>
        <strain evidence="10 11">H8</strain>
    </source>
</reference>
<dbReference type="InterPro" id="IPR008969">
    <property type="entry name" value="CarboxyPept-like_regulatory"/>
</dbReference>
<keyword evidence="3 7" id="KW-1134">Transmembrane beta strand</keyword>
<dbReference type="Pfam" id="PF16344">
    <property type="entry name" value="FecR_C"/>
    <property type="match status" value="1"/>
</dbReference>
<dbReference type="InterPro" id="IPR023996">
    <property type="entry name" value="TonB-dep_OMP_SusC/RagA"/>
</dbReference>
<gene>
    <name evidence="10" type="ORF">ABR189_09160</name>
</gene>
<keyword evidence="2 7" id="KW-0813">Transport</keyword>
<evidence type="ECO:0000256" key="5">
    <source>
        <dbReference type="ARBA" id="ARBA00023136"/>
    </source>
</evidence>
<dbReference type="NCBIfam" id="TIGR04056">
    <property type="entry name" value="OMP_RagA_SusC"/>
    <property type="match status" value="1"/>
</dbReference>
<dbReference type="InterPro" id="IPR039426">
    <property type="entry name" value="TonB-dep_rcpt-like"/>
</dbReference>